<keyword evidence="6" id="KW-1185">Reference proteome</keyword>
<dbReference type="Gene3D" id="2.30.29.30">
    <property type="entry name" value="Pleckstrin-homology domain (PH domain)/Phosphotyrosine-binding domain (PTB)"/>
    <property type="match status" value="1"/>
</dbReference>
<gene>
    <name evidence="5" type="ORF">MPSI1_004005</name>
</gene>
<evidence type="ECO:0000256" key="1">
    <source>
        <dbReference type="ARBA" id="ARBA00004123"/>
    </source>
</evidence>
<dbReference type="AlphaFoldDB" id="A0AAF0FJ07"/>
<dbReference type="Pfam" id="PF00638">
    <property type="entry name" value="Ran_BP1"/>
    <property type="match status" value="1"/>
</dbReference>
<feature type="compositionally biased region" description="Basic and acidic residues" evidence="3">
    <location>
        <begin position="62"/>
        <end position="84"/>
    </location>
</feature>
<evidence type="ECO:0000256" key="2">
    <source>
        <dbReference type="ARBA" id="ARBA00023242"/>
    </source>
</evidence>
<feature type="region of interest" description="Disordered" evidence="3">
    <location>
        <begin position="1"/>
        <end position="107"/>
    </location>
</feature>
<dbReference type="SMART" id="SM00160">
    <property type="entry name" value="RanBD"/>
    <property type="match status" value="1"/>
</dbReference>
<evidence type="ECO:0000313" key="5">
    <source>
        <dbReference type="EMBL" id="WFD45323.1"/>
    </source>
</evidence>
<dbReference type="SUPFAM" id="SSF50729">
    <property type="entry name" value="PH domain-like"/>
    <property type="match status" value="1"/>
</dbReference>
<comment type="subcellular location">
    <subcellularLocation>
        <location evidence="1">Nucleus</location>
    </subcellularLocation>
</comment>
<evidence type="ECO:0000259" key="4">
    <source>
        <dbReference type="PROSITE" id="PS50196"/>
    </source>
</evidence>
<feature type="compositionally biased region" description="Polar residues" evidence="3">
    <location>
        <begin position="221"/>
        <end position="230"/>
    </location>
</feature>
<dbReference type="PANTHER" id="PTHR23138:SF142">
    <property type="entry name" value="RAN-BINDING PROTEIN 3B-RELATED"/>
    <property type="match status" value="1"/>
</dbReference>
<sequence length="484" mass="52061">MPSDTRQEELQGGISRAQDVSDESSGHRKRSRDGEDPSDLSTSTSSPDLNPKKPRAGIQEVNRSEEDSRTDLSQESKEASKDSVRTTMPTAMPSATPTTCHAESTTSIPVAVPTPALANMQEPVLPVVSEENAQQQDSALATEPRDISSLPTNLVAPGIVTPVASDNVSDSKDQLSPPSEATVPADATVNSKKADEERTKRPAPEAEQNKNTKQSKDTEQSTEVEQTKNLKPSVAVKSASTCNDEASPNTANDTDGKEDVKGEQNAKGEQDTSALTNTITAKDTQSPKSIPSKSGTSLGFGAFAARSTPFQTATANAKESLSHTPSAPSDWAQTESEPATTDAEDIVVRKKSVRKPDTDLPTGEEEEQTMAMIRTKLFAMSSDHTWKERGTGLLKINTRSSKATSRPAARLVMRSDAVLKVILNVQIFAGMQCHIEQERFLRFVAMEEEGLVHFAVKFANANDAHTFMEQLQDHIPAASSSDQS</sequence>
<feature type="compositionally biased region" description="Polar residues" evidence="3">
    <location>
        <begin position="238"/>
        <end position="253"/>
    </location>
</feature>
<feature type="compositionally biased region" description="Polar residues" evidence="3">
    <location>
        <begin position="271"/>
        <end position="297"/>
    </location>
</feature>
<dbReference type="GO" id="GO:0005634">
    <property type="term" value="C:nucleus"/>
    <property type="evidence" value="ECO:0007669"/>
    <property type="project" value="UniProtKB-SubCell"/>
</dbReference>
<feature type="compositionally biased region" description="Low complexity" evidence="3">
    <location>
        <begin position="86"/>
        <end position="99"/>
    </location>
</feature>
<feature type="region of interest" description="Disordered" evidence="3">
    <location>
        <begin position="313"/>
        <end position="345"/>
    </location>
</feature>
<feature type="domain" description="RanBD1" evidence="4">
    <location>
        <begin position="342"/>
        <end position="480"/>
    </location>
</feature>
<accession>A0AAF0FJ07</accession>
<feature type="compositionally biased region" description="Low complexity" evidence="3">
    <location>
        <begin position="39"/>
        <end position="49"/>
    </location>
</feature>
<keyword evidence="2" id="KW-0539">Nucleus</keyword>
<dbReference type="PROSITE" id="PS50196">
    <property type="entry name" value="RANBD1"/>
    <property type="match status" value="1"/>
</dbReference>
<dbReference type="PANTHER" id="PTHR23138">
    <property type="entry name" value="RAN BINDING PROTEIN"/>
    <property type="match status" value="1"/>
</dbReference>
<dbReference type="Proteomes" id="UP001214628">
    <property type="component" value="Chromosome 8"/>
</dbReference>
<name>A0AAF0FJ07_9BASI</name>
<dbReference type="InterPro" id="IPR000156">
    <property type="entry name" value="Ran_bind_dom"/>
</dbReference>
<dbReference type="InterPro" id="IPR011993">
    <property type="entry name" value="PH-like_dom_sf"/>
</dbReference>
<protein>
    <recommendedName>
        <fullName evidence="4">RanBD1 domain-containing protein</fullName>
    </recommendedName>
</protein>
<reference evidence="5" key="1">
    <citation type="submission" date="2023-02" db="EMBL/GenBank/DDBJ databases">
        <title>Mating type loci evolution in Malassezia.</title>
        <authorList>
            <person name="Coelho M.A."/>
        </authorList>
    </citation>
    <scope>NUCLEOTIDE SEQUENCE</scope>
    <source>
        <strain evidence="5">CBS 14136</strain>
    </source>
</reference>
<feature type="compositionally biased region" description="Polar residues" evidence="3">
    <location>
        <begin position="164"/>
        <end position="179"/>
    </location>
</feature>
<proteinExistence type="predicted"/>
<feature type="compositionally biased region" description="Basic and acidic residues" evidence="3">
    <location>
        <begin position="192"/>
        <end position="219"/>
    </location>
</feature>
<organism evidence="5 6">
    <name type="scientific">Malassezia psittaci</name>
    <dbReference type="NCBI Taxonomy" id="1821823"/>
    <lineage>
        <taxon>Eukaryota</taxon>
        <taxon>Fungi</taxon>
        <taxon>Dikarya</taxon>
        <taxon>Basidiomycota</taxon>
        <taxon>Ustilaginomycotina</taxon>
        <taxon>Malasseziomycetes</taxon>
        <taxon>Malasseziales</taxon>
        <taxon>Malasseziaceae</taxon>
        <taxon>Malassezia</taxon>
    </lineage>
</organism>
<evidence type="ECO:0000313" key="6">
    <source>
        <dbReference type="Proteomes" id="UP001214628"/>
    </source>
</evidence>
<feature type="compositionally biased region" description="Polar residues" evidence="3">
    <location>
        <begin position="313"/>
        <end position="339"/>
    </location>
</feature>
<dbReference type="InterPro" id="IPR045255">
    <property type="entry name" value="RanBP1-like"/>
</dbReference>
<dbReference type="EMBL" id="CP118382">
    <property type="protein sequence ID" value="WFD45323.1"/>
    <property type="molecule type" value="Genomic_DNA"/>
</dbReference>
<evidence type="ECO:0000256" key="3">
    <source>
        <dbReference type="SAM" id="MobiDB-lite"/>
    </source>
</evidence>
<feature type="compositionally biased region" description="Basic and acidic residues" evidence="3">
    <location>
        <begin position="254"/>
        <end position="270"/>
    </location>
</feature>
<feature type="region of interest" description="Disordered" evidence="3">
    <location>
        <begin position="122"/>
        <end position="300"/>
    </location>
</feature>